<dbReference type="AlphaFoldDB" id="A0A9P8SN37"/>
<protein>
    <recommendedName>
        <fullName evidence="3">Protein kinase domain-containing protein</fullName>
    </recommendedName>
</protein>
<dbReference type="Proteomes" id="UP000824596">
    <property type="component" value="Unassembled WGS sequence"/>
</dbReference>
<dbReference type="SUPFAM" id="SSF56112">
    <property type="entry name" value="Protein kinase-like (PK-like)"/>
    <property type="match status" value="1"/>
</dbReference>
<dbReference type="RefSeq" id="XP_044726169.1">
    <property type="nucleotide sequence ID" value="XM_044859769.1"/>
</dbReference>
<reference evidence="1" key="1">
    <citation type="submission" date="2021-09" db="EMBL/GenBank/DDBJ databases">
        <title>A high-quality genome of the endoparasitic fungus Hirsutella rhossiliensis with a comparison of Hirsutella genomes reveals transposable elements contributing to genome size variation.</title>
        <authorList>
            <person name="Lin R."/>
            <person name="Jiao Y."/>
            <person name="Sun X."/>
            <person name="Ling J."/>
            <person name="Xie B."/>
            <person name="Cheng X."/>
        </authorList>
    </citation>
    <scope>NUCLEOTIDE SEQUENCE</scope>
    <source>
        <strain evidence="1">HR02</strain>
    </source>
</reference>
<organism evidence="1 2">
    <name type="scientific">Hirsutella rhossiliensis</name>
    <dbReference type="NCBI Taxonomy" id="111463"/>
    <lineage>
        <taxon>Eukaryota</taxon>
        <taxon>Fungi</taxon>
        <taxon>Dikarya</taxon>
        <taxon>Ascomycota</taxon>
        <taxon>Pezizomycotina</taxon>
        <taxon>Sordariomycetes</taxon>
        <taxon>Hypocreomycetidae</taxon>
        <taxon>Hypocreales</taxon>
        <taxon>Ophiocordycipitaceae</taxon>
        <taxon>Hirsutella</taxon>
    </lineage>
</organism>
<dbReference type="GeneID" id="68350427"/>
<dbReference type="InterPro" id="IPR052396">
    <property type="entry name" value="Meiotic_Drive_Suppr_Kinase"/>
</dbReference>
<evidence type="ECO:0008006" key="3">
    <source>
        <dbReference type="Google" id="ProtNLM"/>
    </source>
</evidence>
<dbReference type="PANTHER" id="PTHR37171">
    <property type="entry name" value="SERINE/THREONINE-PROTEIN KINASE YRZF-RELATED"/>
    <property type="match status" value="1"/>
</dbReference>
<proteinExistence type="predicted"/>
<gene>
    <name evidence="1" type="ORF">HRG_01298</name>
</gene>
<dbReference type="InterPro" id="IPR011009">
    <property type="entry name" value="Kinase-like_dom_sf"/>
</dbReference>
<comment type="caution">
    <text evidence="1">The sequence shown here is derived from an EMBL/GenBank/DDBJ whole genome shotgun (WGS) entry which is preliminary data.</text>
</comment>
<evidence type="ECO:0000313" key="1">
    <source>
        <dbReference type="EMBL" id="KAH0968656.1"/>
    </source>
</evidence>
<name>A0A9P8SN37_9HYPO</name>
<evidence type="ECO:0000313" key="2">
    <source>
        <dbReference type="Proteomes" id="UP000824596"/>
    </source>
</evidence>
<accession>A0A9P8SN37</accession>
<dbReference type="EMBL" id="JAIZPD010000001">
    <property type="protein sequence ID" value="KAH0968656.1"/>
    <property type="molecule type" value="Genomic_DNA"/>
</dbReference>
<dbReference type="OrthoDB" id="2942798at2759"/>
<sequence>MDQPVNLASIQLQFHCGPYTLTGTGRRASRVHPQVYHLTLRRDIISRCIRWLLALCLPNSAHALGLLPPLWCLPPTVVLKTLKPDWEEEFAKEVRVYKRLKPLQGSVIPIFYGQARCDDGTPALVLSDVGGKALGEDDVLEMDEAELRRMLEESLSAMVSLGFEHDDIKLDNFRLEEESALQQRRV</sequence>
<dbReference type="PANTHER" id="PTHR37171:SF1">
    <property type="entry name" value="SERINE_THREONINE-PROTEIN KINASE YRZF-RELATED"/>
    <property type="match status" value="1"/>
</dbReference>
<keyword evidence="2" id="KW-1185">Reference proteome</keyword>